<dbReference type="Gene3D" id="3.30.460.20">
    <property type="entry name" value="CorA soluble domain-like"/>
    <property type="match status" value="1"/>
</dbReference>
<keyword evidence="8" id="KW-0406">Ion transport</keyword>
<accession>A0A0C1TT57</accession>
<keyword evidence="3 8" id="KW-0813">Transport</keyword>
<gene>
    <name evidence="8" type="primary">corA</name>
    <name evidence="9" type="ORF">SE37_08170</name>
</gene>
<dbReference type="AlphaFoldDB" id="A0A0C1TT57"/>
<dbReference type="SUPFAM" id="SSF143865">
    <property type="entry name" value="CorA soluble domain-like"/>
    <property type="match status" value="1"/>
</dbReference>
<dbReference type="RefSeq" id="WP_039645325.1">
    <property type="nucleotide sequence ID" value="NZ_JXBL01000001.1"/>
</dbReference>
<organism evidence="9 10">
    <name type="scientific">Geobacter soli</name>
    <dbReference type="NCBI Taxonomy" id="1510391"/>
    <lineage>
        <taxon>Bacteria</taxon>
        <taxon>Pseudomonadati</taxon>
        <taxon>Thermodesulfobacteriota</taxon>
        <taxon>Desulfuromonadia</taxon>
        <taxon>Geobacterales</taxon>
        <taxon>Geobacteraceae</taxon>
        <taxon>Geobacter</taxon>
    </lineage>
</organism>
<keyword evidence="8" id="KW-0460">Magnesium</keyword>
<dbReference type="Proteomes" id="UP000031433">
    <property type="component" value="Unassembled WGS sequence"/>
</dbReference>
<dbReference type="GO" id="GO:0050897">
    <property type="term" value="F:cobalt ion binding"/>
    <property type="evidence" value="ECO:0007669"/>
    <property type="project" value="TreeGrafter"/>
</dbReference>
<dbReference type="PANTHER" id="PTHR46494">
    <property type="entry name" value="CORA FAMILY METAL ION TRANSPORTER (EUROFUNG)"/>
    <property type="match status" value="1"/>
</dbReference>
<evidence type="ECO:0000256" key="7">
    <source>
        <dbReference type="ARBA" id="ARBA00023136"/>
    </source>
</evidence>
<name>A0A0C1TT57_9BACT</name>
<dbReference type="Pfam" id="PF01544">
    <property type="entry name" value="CorA"/>
    <property type="match status" value="1"/>
</dbReference>
<evidence type="ECO:0000256" key="6">
    <source>
        <dbReference type="ARBA" id="ARBA00022989"/>
    </source>
</evidence>
<dbReference type="GO" id="GO:0015087">
    <property type="term" value="F:cobalt ion transmembrane transporter activity"/>
    <property type="evidence" value="ECO:0007669"/>
    <property type="project" value="UniProtKB-UniRule"/>
</dbReference>
<comment type="subcellular location">
    <subcellularLocation>
        <location evidence="1">Cell membrane</location>
        <topology evidence="1">Multi-pass membrane protein</topology>
    </subcellularLocation>
    <subcellularLocation>
        <location evidence="8">Membrane</location>
        <topology evidence="8">Multi-pass membrane protein</topology>
    </subcellularLocation>
</comment>
<comment type="caution">
    <text evidence="9">The sequence shown here is derived from an EMBL/GenBank/DDBJ whole genome shotgun (WGS) entry which is preliminary data.</text>
</comment>
<dbReference type="Gene3D" id="1.20.58.340">
    <property type="entry name" value="Magnesium transport protein CorA, transmembrane region"/>
    <property type="match status" value="2"/>
</dbReference>
<evidence type="ECO:0000256" key="2">
    <source>
        <dbReference type="ARBA" id="ARBA00009765"/>
    </source>
</evidence>
<dbReference type="PANTHER" id="PTHR46494:SF1">
    <property type="entry name" value="CORA FAMILY METAL ION TRANSPORTER (EUROFUNG)"/>
    <property type="match status" value="1"/>
</dbReference>
<dbReference type="GO" id="GO:0005886">
    <property type="term" value="C:plasma membrane"/>
    <property type="evidence" value="ECO:0007669"/>
    <property type="project" value="UniProtKB-SubCell"/>
</dbReference>
<dbReference type="FunFam" id="1.20.58.340:FF:000012">
    <property type="entry name" value="Magnesium transport protein CorA"/>
    <property type="match status" value="1"/>
</dbReference>
<evidence type="ECO:0000256" key="3">
    <source>
        <dbReference type="ARBA" id="ARBA00022448"/>
    </source>
</evidence>
<dbReference type="SUPFAM" id="SSF144083">
    <property type="entry name" value="Magnesium transport protein CorA, transmembrane region"/>
    <property type="match status" value="1"/>
</dbReference>
<evidence type="ECO:0000313" key="9">
    <source>
        <dbReference type="EMBL" id="KIE42603.1"/>
    </source>
</evidence>
<reference evidence="9 10" key="1">
    <citation type="submission" date="2015-01" db="EMBL/GenBank/DDBJ databases">
        <title>Genome sequence of the anaerobic bacterium Geobacter soli GSS01, a dissimilatory Fe(III) reducer from soil.</title>
        <authorList>
            <person name="Yang G."/>
            <person name="Zhou S."/>
        </authorList>
    </citation>
    <scope>NUCLEOTIDE SEQUENCE [LARGE SCALE GENOMIC DNA]</scope>
    <source>
        <strain evidence="9 10">GSS01</strain>
    </source>
</reference>
<evidence type="ECO:0000256" key="4">
    <source>
        <dbReference type="ARBA" id="ARBA00022475"/>
    </source>
</evidence>
<feature type="transmembrane region" description="Helical" evidence="8">
    <location>
        <begin position="328"/>
        <end position="348"/>
    </location>
</feature>
<dbReference type="GO" id="GO:0015095">
    <property type="term" value="F:magnesium ion transmembrane transporter activity"/>
    <property type="evidence" value="ECO:0007669"/>
    <property type="project" value="UniProtKB-UniRule"/>
</dbReference>
<proteinExistence type="inferred from homology"/>
<keyword evidence="6 8" id="KW-1133">Transmembrane helix</keyword>
<comment type="function">
    <text evidence="8">Mediates influx of magnesium ions.</text>
</comment>
<evidence type="ECO:0000256" key="8">
    <source>
        <dbReference type="RuleBase" id="RU362010"/>
    </source>
</evidence>
<dbReference type="FunFam" id="3.30.460.20:FF:000008">
    <property type="entry name" value="Cobalt/magnesium transport protein CorA"/>
    <property type="match status" value="1"/>
</dbReference>
<dbReference type="InterPro" id="IPR002523">
    <property type="entry name" value="MgTranspt_CorA/ZnTranspt_ZntB"/>
</dbReference>
<comment type="similarity">
    <text evidence="2 8">Belongs to the CorA metal ion transporter (MIT) (TC 1.A.35) family.</text>
</comment>
<dbReference type="GO" id="GO:0000287">
    <property type="term" value="F:magnesium ion binding"/>
    <property type="evidence" value="ECO:0007669"/>
    <property type="project" value="TreeGrafter"/>
</dbReference>
<dbReference type="NCBIfam" id="TIGR00383">
    <property type="entry name" value="corA"/>
    <property type="match status" value="1"/>
</dbReference>
<feature type="transmembrane region" description="Helical" evidence="8">
    <location>
        <begin position="296"/>
        <end position="316"/>
    </location>
</feature>
<evidence type="ECO:0000256" key="5">
    <source>
        <dbReference type="ARBA" id="ARBA00022692"/>
    </source>
</evidence>
<keyword evidence="5 8" id="KW-0812">Transmembrane</keyword>
<dbReference type="InterPro" id="IPR045863">
    <property type="entry name" value="CorA_TM1_TM2"/>
</dbReference>
<sequence>MKKIIKQRSRKAGLPPGSLVHIGEQTGEPVRISIVDYDETSLSERETNDIADCFSQRDQPGVRWLDMEGIHRPELLKALGECYGIHPLTLEDILNTDQRPKLEDFDDYLFVVLKMLSLQPDGSLAAEQVSFVLGPSFLISFQEGFKGDLFDPIRQRLRENRGKLRKGGADFLLYSLMDAIVDYYFVILEDLAERIEVLEEEVIAGPGRKTVVKIQHLKRETIFLRKSVWPLREVLGRLERRESPLVRGETVIYLRDVYDHSIQIIETVETFRDLLSEVLDIYLSAIGNRTNEVMKVLTIIATIFMPLTFIAGVYGMNFRYMPELEWHWGYPAVLLLMLLVSLGMGIFFRRKRWL</sequence>
<dbReference type="InterPro" id="IPR004488">
    <property type="entry name" value="Mg/Co-transport_prot_CorA"/>
</dbReference>
<keyword evidence="10" id="KW-1185">Reference proteome</keyword>
<dbReference type="CDD" id="cd12828">
    <property type="entry name" value="TmCorA-like_1"/>
    <property type="match status" value="1"/>
</dbReference>
<protein>
    <recommendedName>
        <fullName evidence="8">Magnesium transport protein CorA</fullName>
    </recommendedName>
</protein>
<keyword evidence="7 8" id="KW-0472">Membrane</keyword>
<evidence type="ECO:0000256" key="1">
    <source>
        <dbReference type="ARBA" id="ARBA00004651"/>
    </source>
</evidence>
<dbReference type="EMBL" id="JXBL01000001">
    <property type="protein sequence ID" value="KIE42603.1"/>
    <property type="molecule type" value="Genomic_DNA"/>
</dbReference>
<evidence type="ECO:0000313" key="10">
    <source>
        <dbReference type="Proteomes" id="UP000031433"/>
    </source>
</evidence>
<keyword evidence="4 8" id="KW-1003">Cell membrane</keyword>
<dbReference type="InterPro" id="IPR045861">
    <property type="entry name" value="CorA_cytoplasmic_dom"/>
</dbReference>